<organism evidence="1 2">
    <name type="scientific">Papaver somniferum</name>
    <name type="common">Opium poppy</name>
    <dbReference type="NCBI Taxonomy" id="3469"/>
    <lineage>
        <taxon>Eukaryota</taxon>
        <taxon>Viridiplantae</taxon>
        <taxon>Streptophyta</taxon>
        <taxon>Embryophyta</taxon>
        <taxon>Tracheophyta</taxon>
        <taxon>Spermatophyta</taxon>
        <taxon>Magnoliopsida</taxon>
        <taxon>Ranunculales</taxon>
        <taxon>Papaveraceae</taxon>
        <taxon>Papaveroideae</taxon>
        <taxon>Papaver</taxon>
    </lineage>
</organism>
<dbReference type="Gramene" id="RZC76720">
    <property type="protein sequence ID" value="RZC76720"/>
    <property type="gene ID" value="C5167_000872"/>
</dbReference>
<evidence type="ECO:0000313" key="1">
    <source>
        <dbReference type="EMBL" id="RZC76720.1"/>
    </source>
</evidence>
<proteinExistence type="predicted"/>
<protein>
    <submittedName>
        <fullName evidence="1">Uncharacterized protein</fullName>
    </submittedName>
</protein>
<dbReference type="EMBL" id="CM010723">
    <property type="protein sequence ID" value="RZC76720.1"/>
    <property type="molecule type" value="Genomic_DNA"/>
</dbReference>
<accession>A0A4Y7KWI8</accession>
<gene>
    <name evidence="1" type="ORF">C5167_000872</name>
</gene>
<dbReference type="AlphaFoldDB" id="A0A4Y7KWI8"/>
<reference evidence="1 2" key="1">
    <citation type="journal article" date="2018" name="Science">
        <title>The opium poppy genome and morphinan production.</title>
        <authorList>
            <person name="Guo L."/>
            <person name="Winzer T."/>
            <person name="Yang X."/>
            <person name="Li Y."/>
            <person name="Ning Z."/>
            <person name="He Z."/>
            <person name="Teodor R."/>
            <person name="Lu Y."/>
            <person name="Bowser T.A."/>
            <person name="Graham I.A."/>
            <person name="Ye K."/>
        </authorList>
    </citation>
    <scope>NUCLEOTIDE SEQUENCE [LARGE SCALE GENOMIC DNA]</scope>
    <source>
        <strain evidence="2">cv. HN1</strain>
        <tissue evidence="1">Leaves</tissue>
    </source>
</reference>
<name>A0A4Y7KWI8_PAPSO</name>
<dbReference type="Proteomes" id="UP000316621">
    <property type="component" value="Chromosome 9"/>
</dbReference>
<sequence length="109" mass="12375">MRIWWSSRYNNNRSELKKHYDISSYNNPVPADFFLEVFSSLLGGIHHYNHSSDSYEKRKTNDGSHIENHGVHTQSTAVIMACSTSVKECQGSLDHAHVAVVSEHTESNI</sequence>
<evidence type="ECO:0000313" key="2">
    <source>
        <dbReference type="Proteomes" id="UP000316621"/>
    </source>
</evidence>
<keyword evidence="2" id="KW-1185">Reference proteome</keyword>